<sequence length="302" mass="33969">MNYISQLNAFYDRLELNPLNSSEIALWNALMSINNKTAWSDKFTVAASVLCNKAGMKNISKSSNFFKARNGLTQAGLITWKSRKGNQAAEYTITKLYSDLPTYSVGNGVDSSVGNGVGNSVDSSVTLNKLKQKHKKTSRRKHVYDQGSDYMKLAKFLQKQILQNDPDAKKPNLQKWADDMRKLVELDHRSKHDVALVIKWCQQDSFWSTNILSAAKLRKQFGQLYIKSKAANGSTPEPQGSGSSDFDQAVAKQQRNDLIYNKYSEFGNDLDRALPEIQAIYPDITYEDADRVVNPPELRGVK</sequence>
<comment type="caution">
    <text evidence="1">The sequence shown here is derived from an EMBL/GenBank/DDBJ whole genome shotgun (WGS) entry which is preliminary data.</text>
</comment>
<evidence type="ECO:0000313" key="2">
    <source>
        <dbReference type="Proteomes" id="UP000604765"/>
    </source>
</evidence>
<name>A0ABQ3VWG4_9LACO</name>
<evidence type="ECO:0000313" key="1">
    <source>
        <dbReference type="EMBL" id="GHP13003.1"/>
    </source>
</evidence>
<dbReference type="RefSeq" id="WP_203629048.1">
    <property type="nucleotide sequence ID" value="NZ_BNJR01000004.1"/>
</dbReference>
<dbReference type="EMBL" id="BNJR01000004">
    <property type="protein sequence ID" value="GHP13003.1"/>
    <property type="molecule type" value="Genomic_DNA"/>
</dbReference>
<protein>
    <submittedName>
        <fullName evidence="1">Uncharacterized protein</fullName>
    </submittedName>
</protein>
<gene>
    <name evidence="1" type="ORF">YK48G_04280</name>
</gene>
<keyword evidence="2" id="KW-1185">Reference proteome</keyword>
<organism evidence="1 2">
    <name type="scientific">Lentilactobacillus fungorum</name>
    <dbReference type="NCBI Taxonomy" id="2201250"/>
    <lineage>
        <taxon>Bacteria</taxon>
        <taxon>Bacillati</taxon>
        <taxon>Bacillota</taxon>
        <taxon>Bacilli</taxon>
        <taxon>Lactobacillales</taxon>
        <taxon>Lactobacillaceae</taxon>
        <taxon>Lentilactobacillus</taxon>
    </lineage>
</organism>
<dbReference type="Proteomes" id="UP000604765">
    <property type="component" value="Unassembled WGS sequence"/>
</dbReference>
<accession>A0ABQ3VWG4</accession>
<reference evidence="1 2" key="1">
    <citation type="journal article" date="2021" name="Int. J. Syst. Evol. Microbiol.">
        <title>Lentilactobacillus fungorum sp. nov., isolated from spent mushroom substrates.</title>
        <authorList>
            <person name="Tohno M."/>
            <person name="Tanizawa Y."/>
            <person name="Kojima Y."/>
            <person name="Sakamoto M."/>
            <person name="Ohkuma M."/>
            <person name="Kobayashi H."/>
        </authorList>
    </citation>
    <scope>NUCLEOTIDE SEQUENCE [LARGE SCALE GENOMIC DNA]</scope>
    <source>
        <strain evidence="1 2">YK48G</strain>
    </source>
</reference>
<proteinExistence type="predicted"/>